<dbReference type="SUPFAM" id="SSF55347">
    <property type="entry name" value="Glyceraldehyde-3-phosphate dehydrogenase-like, C-terminal domain"/>
    <property type="match status" value="1"/>
</dbReference>
<feature type="domain" description="Gfo/Idh/MocA-like oxidoreductase N-terminal" evidence="2">
    <location>
        <begin position="1"/>
        <end position="118"/>
    </location>
</feature>
<evidence type="ECO:0000259" key="3">
    <source>
        <dbReference type="Pfam" id="PF02894"/>
    </source>
</evidence>
<dbReference type="InterPro" id="IPR000683">
    <property type="entry name" value="Gfo/Idh/MocA-like_OxRdtase_N"/>
</dbReference>
<evidence type="ECO:0000259" key="2">
    <source>
        <dbReference type="Pfam" id="PF01408"/>
    </source>
</evidence>
<name>A0A1G5H131_9FIRM</name>
<reference evidence="4 5" key="1">
    <citation type="submission" date="2016-10" db="EMBL/GenBank/DDBJ databases">
        <authorList>
            <person name="de Groot N.N."/>
        </authorList>
    </citation>
    <scope>NUCLEOTIDE SEQUENCE [LARGE SCALE GENOMIC DNA]</scope>
    <source>
        <strain evidence="4 5">DSM 18978</strain>
    </source>
</reference>
<feature type="domain" description="Gfo/Idh/MocA-like oxidoreductase C-terminal" evidence="3">
    <location>
        <begin position="132"/>
        <end position="335"/>
    </location>
</feature>
<protein>
    <submittedName>
        <fullName evidence="4">UDP-N-acetyl-2-amino-2-deoxyglucuronate dehydrogenase</fullName>
    </submittedName>
</protein>
<accession>A0A1G5H131</accession>
<dbReference type="Gene3D" id="3.30.360.10">
    <property type="entry name" value="Dihydrodipicolinate Reductase, domain 2"/>
    <property type="match status" value="1"/>
</dbReference>
<evidence type="ECO:0000313" key="4">
    <source>
        <dbReference type="EMBL" id="SCY57562.1"/>
    </source>
</evidence>
<dbReference type="Proteomes" id="UP000198636">
    <property type="component" value="Unassembled WGS sequence"/>
</dbReference>
<dbReference type="PANTHER" id="PTHR43249">
    <property type="entry name" value="UDP-N-ACETYL-2-AMINO-2-DEOXY-D-GLUCURONATE OXIDASE"/>
    <property type="match status" value="1"/>
</dbReference>
<gene>
    <name evidence="4" type="ORF">SAMN03080606_01871</name>
</gene>
<dbReference type="InterPro" id="IPR036291">
    <property type="entry name" value="NAD(P)-bd_dom_sf"/>
</dbReference>
<comment type="similarity">
    <text evidence="1">Belongs to the Gfo/Idh/MocA family.</text>
</comment>
<dbReference type="InterPro" id="IPR004104">
    <property type="entry name" value="Gfo/Idh/MocA-like_OxRdtase_C"/>
</dbReference>
<evidence type="ECO:0000313" key="5">
    <source>
        <dbReference type="Proteomes" id="UP000198636"/>
    </source>
</evidence>
<dbReference type="Gene3D" id="3.40.50.720">
    <property type="entry name" value="NAD(P)-binding Rossmann-like Domain"/>
    <property type="match status" value="1"/>
</dbReference>
<dbReference type="AlphaFoldDB" id="A0A1G5H131"/>
<organism evidence="4 5">
    <name type="scientific">Alkaliphilus peptidifermentans DSM 18978</name>
    <dbReference type="NCBI Taxonomy" id="1120976"/>
    <lineage>
        <taxon>Bacteria</taxon>
        <taxon>Bacillati</taxon>
        <taxon>Bacillota</taxon>
        <taxon>Clostridia</taxon>
        <taxon>Peptostreptococcales</taxon>
        <taxon>Natronincolaceae</taxon>
        <taxon>Alkaliphilus</taxon>
    </lineage>
</organism>
<dbReference type="STRING" id="1120976.SAMN03080606_01871"/>
<dbReference type="EMBL" id="FMUS01000010">
    <property type="protein sequence ID" value="SCY57562.1"/>
    <property type="molecule type" value="Genomic_DNA"/>
</dbReference>
<dbReference type="Pfam" id="PF01408">
    <property type="entry name" value="GFO_IDH_MocA"/>
    <property type="match status" value="1"/>
</dbReference>
<evidence type="ECO:0000256" key="1">
    <source>
        <dbReference type="ARBA" id="ARBA00010928"/>
    </source>
</evidence>
<proteinExistence type="inferred from homology"/>
<dbReference type="InterPro" id="IPR052515">
    <property type="entry name" value="Gfo/Idh/MocA_Oxidoreductase"/>
</dbReference>
<dbReference type="GO" id="GO:0000166">
    <property type="term" value="F:nucleotide binding"/>
    <property type="evidence" value="ECO:0007669"/>
    <property type="project" value="InterPro"/>
</dbReference>
<sequence>MKIGLVGCGRISKTHLEAIKKLSNANIAGCCDIVEDRAKSTAEKYNIPYWTTKYQELLKEKDIDLISICTPSGLHPEHGIMAANHGKHVLTEKPMGVRLIDADKLITACEENGVKLFVVLQNRLNPSIQMVKNAIDKGRFGKVFMIVANVFWTRPQEYYDLAAWRGTWALDGGAFCNQASHYVDLVQWFGGPVKSVMASTATLARDIEAEDTGAAIINFHSGCIATINVTMLTYPKNLEGSITIIGEKGTVRVGGIAVNEILHWQFQDYDEVDRIVNNVSTIPDSVYGFGHMAYYQNVINSIINGENPLIDGLAGRKSLELIESIYLSNRQQRVVIL</sequence>
<dbReference type="RefSeq" id="WP_207647900.1">
    <property type="nucleotide sequence ID" value="NZ_FMUS01000010.1"/>
</dbReference>
<dbReference type="PANTHER" id="PTHR43249:SF1">
    <property type="entry name" value="D-GLUCOSIDE 3-DEHYDROGENASE"/>
    <property type="match status" value="1"/>
</dbReference>
<dbReference type="SUPFAM" id="SSF51735">
    <property type="entry name" value="NAD(P)-binding Rossmann-fold domains"/>
    <property type="match status" value="1"/>
</dbReference>
<dbReference type="Pfam" id="PF02894">
    <property type="entry name" value="GFO_IDH_MocA_C"/>
    <property type="match status" value="1"/>
</dbReference>
<keyword evidence="5" id="KW-1185">Reference proteome</keyword>